<feature type="non-terminal residue" evidence="2">
    <location>
        <position position="91"/>
    </location>
</feature>
<name>A0A699X8J9_TANCI</name>
<evidence type="ECO:0000313" key="2">
    <source>
        <dbReference type="EMBL" id="GFD56057.1"/>
    </source>
</evidence>
<gene>
    <name evidence="2" type="ORF">Tci_928026</name>
</gene>
<accession>A0A699X8J9</accession>
<feature type="region of interest" description="Disordered" evidence="1">
    <location>
        <begin position="1"/>
        <end position="91"/>
    </location>
</feature>
<protein>
    <submittedName>
        <fullName evidence="2">Uncharacterized protein</fullName>
    </submittedName>
</protein>
<comment type="caution">
    <text evidence="2">The sequence shown here is derived from an EMBL/GenBank/DDBJ whole genome shotgun (WGS) entry which is preliminary data.</text>
</comment>
<dbReference type="EMBL" id="BKCJ011824844">
    <property type="protein sequence ID" value="GFD56057.1"/>
    <property type="molecule type" value="Genomic_DNA"/>
</dbReference>
<sequence>HLGRERRLHRQRLPRRPERGPSGPRCGADPGERQGQAAPGARHRVLPAAGHHAPERKRAGTRRTDCGRDYSDGGPRPALDLPEGARARQLR</sequence>
<reference evidence="2" key="1">
    <citation type="journal article" date="2019" name="Sci. Rep.">
        <title>Draft genome of Tanacetum cinerariifolium, the natural source of mosquito coil.</title>
        <authorList>
            <person name="Yamashiro T."/>
            <person name="Shiraishi A."/>
            <person name="Satake H."/>
            <person name="Nakayama K."/>
        </authorList>
    </citation>
    <scope>NUCLEOTIDE SEQUENCE</scope>
</reference>
<proteinExistence type="predicted"/>
<feature type="non-terminal residue" evidence="2">
    <location>
        <position position="1"/>
    </location>
</feature>
<feature type="compositionally biased region" description="Basic and acidic residues" evidence="1">
    <location>
        <begin position="52"/>
        <end position="71"/>
    </location>
</feature>
<feature type="compositionally biased region" description="Basic residues" evidence="1">
    <location>
        <begin position="1"/>
        <end position="14"/>
    </location>
</feature>
<evidence type="ECO:0000256" key="1">
    <source>
        <dbReference type="SAM" id="MobiDB-lite"/>
    </source>
</evidence>
<organism evidence="2">
    <name type="scientific">Tanacetum cinerariifolium</name>
    <name type="common">Dalmatian daisy</name>
    <name type="synonym">Chrysanthemum cinerariifolium</name>
    <dbReference type="NCBI Taxonomy" id="118510"/>
    <lineage>
        <taxon>Eukaryota</taxon>
        <taxon>Viridiplantae</taxon>
        <taxon>Streptophyta</taxon>
        <taxon>Embryophyta</taxon>
        <taxon>Tracheophyta</taxon>
        <taxon>Spermatophyta</taxon>
        <taxon>Magnoliopsida</taxon>
        <taxon>eudicotyledons</taxon>
        <taxon>Gunneridae</taxon>
        <taxon>Pentapetalae</taxon>
        <taxon>asterids</taxon>
        <taxon>campanulids</taxon>
        <taxon>Asterales</taxon>
        <taxon>Asteraceae</taxon>
        <taxon>Asteroideae</taxon>
        <taxon>Anthemideae</taxon>
        <taxon>Anthemidinae</taxon>
        <taxon>Tanacetum</taxon>
    </lineage>
</organism>
<dbReference type="AlphaFoldDB" id="A0A699X8J9"/>